<proteinExistence type="predicted"/>
<evidence type="ECO:0000313" key="1">
    <source>
        <dbReference type="EMBL" id="GIH12905.1"/>
    </source>
</evidence>
<keyword evidence="2" id="KW-1185">Reference proteome</keyword>
<dbReference type="SUPFAM" id="SSF51197">
    <property type="entry name" value="Clavaminate synthase-like"/>
    <property type="match status" value="1"/>
</dbReference>
<sequence length="275" mass="30079">MCTGRFWVARQQRDPQTGAVQEVDIRSRFEATGVVRLDSAFTADQATAMRNAMWQHAESQAGLRPADPASWAGSPVLNWQGLSRDPVFRPLVDNRAVSDALDAIFGAGGWRRPRPGAQILFSLPEPDPWVLPDGWHMDCGFDHATWPVPAVKLFAFVGEVGPRGGGTMVVSGTHRLVDRYRETLPTPVGAGRENWLAFMRRYPWLARLLDGAGLPDRGRPLVGEAGEIDGVPVQVVELTGSPGDVVVTHLHVFHARSPDTGTAPRLMLGKEVRRA</sequence>
<protein>
    <recommendedName>
        <fullName evidence="3">Phytanoyl-CoA dioxygenase (PhyH)</fullName>
    </recommendedName>
</protein>
<accession>A0A8J3QNM2</accession>
<dbReference type="Pfam" id="PF05721">
    <property type="entry name" value="PhyH"/>
    <property type="match status" value="1"/>
</dbReference>
<name>A0A8J3QNM2_9ACTN</name>
<evidence type="ECO:0008006" key="3">
    <source>
        <dbReference type="Google" id="ProtNLM"/>
    </source>
</evidence>
<gene>
    <name evidence="1" type="ORF">Raf01_10770</name>
</gene>
<comment type="caution">
    <text evidence="1">The sequence shown here is derived from an EMBL/GenBank/DDBJ whole genome shotgun (WGS) entry which is preliminary data.</text>
</comment>
<dbReference type="AlphaFoldDB" id="A0A8J3QNM2"/>
<organism evidence="1 2">
    <name type="scientific">Rugosimonospora africana</name>
    <dbReference type="NCBI Taxonomy" id="556532"/>
    <lineage>
        <taxon>Bacteria</taxon>
        <taxon>Bacillati</taxon>
        <taxon>Actinomycetota</taxon>
        <taxon>Actinomycetes</taxon>
        <taxon>Micromonosporales</taxon>
        <taxon>Micromonosporaceae</taxon>
        <taxon>Rugosimonospora</taxon>
    </lineage>
</organism>
<reference evidence="1" key="1">
    <citation type="submission" date="2021-01" db="EMBL/GenBank/DDBJ databases">
        <title>Whole genome shotgun sequence of Rugosimonospora africana NBRC 104875.</title>
        <authorList>
            <person name="Komaki H."/>
            <person name="Tamura T."/>
        </authorList>
    </citation>
    <scope>NUCLEOTIDE SEQUENCE</scope>
    <source>
        <strain evidence="1">NBRC 104875</strain>
    </source>
</reference>
<dbReference type="InterPro" id="IPR008775">
    <property type="entry name" value="Phytyl_CoA_dOase-like"/>
</dbReference>
<dbReference type="Proteomes" id="UP000642748">
    <property type="component" value="Unassembled WGS sequence"/>
</dbReference>
<dbReference type="Gene3D" id="2.60.120.620">
    <property type="entry name" value="q2cbj1_9rhob like domain"/>
    <property type="match status" value="1"/>
</dbReference>
<evidence type="ECO:0000313" key="2">
    <source>
        <dbReference type="Proteomes" id="UP000642748"/>
    </source>
</evidence>
<dbReference type="EMBL" id="BONZ01000012">
    <property type="protein sequence ID" value="GIH12905.1"/>
    <property type="molecule type" value="Genomic_DNA"/>
</dbReference>
<dbReference type="GO" id="GO:0016706">
    <property type="term" value="F:2-oxoglutarate-dependent dioxygenase activity"/>
    <property type="evidence" value="ECO:0007669"/>
    <property type="project" value="UniProtKB-ARBA"/>
</dbReference>